<protein>
    <recommendedName>
        <fullName evidence="2">histidine kinase</fullName>
        <ecNumber evidence="2">2.7.13.3</ecNumber>
    </recommendedName>
</protein>
<dbReference type="Proteomes" id="UP000190961">
    <property type="component" value="Unassembled WGS sequence"/>
</dbReference>
<dbReference type="GO" id="GO:0000155">
    <property type="term" value="F:phosphorelay sensor kinase activity"/>
    <property type="evidence" value="ECO:0007669"/>
    <property type="project" value="InterPro"/>
</dbReference>
<dbReference type="SUPFAM" id="SSF47384">
    <property type="entry name" value="Homodimeric domain of signal transducing histidine kinase"/>
    <property type="match status" value="1"/>
</dbReference>
<name>A0A1T5LBI9_9BACT</name>
<evidence type="ECO:0000313" key="8">
    <source>
        <dbReference type="EMBL" id="SKC73406.1"/>
    </source>
</evidence>
<dbReference type="InterPro" id="IPR007891">
    <property type="entry name" value="CHASE3"/>
</dbReference>
<evidence type="ECO:0000256" key="3">
    <source>
        <dbReference type="ARBA" id="ARBA00022553"/>
    </source>
</evidence>
<evidence type="ECO:0000256" key="6">
    <source>
        <dbReference type="SAM" id="Phobius"/>
    </source>
</evidence>
<evidence type="ECO:0000259" key="7">
    <source>
        <dbReference type="PROSITE" id="PS50109"/>
    </source>
</evidence>
<dbReference type="GO" id="GO:0030295">
    <property type="term" value="F:protein kinase activator activity"/>
    <property type="evidence" value="ECO:0007669"/>
    <property type="project" value="TreeGrafter"/>
</dbReference>
<keyword evidence="6" id="KW-0812">Transmembrane</keyword>
<dbReference type="CDD" id="cd00082">
    <property type="entry name" value="HisKA"/>
    <property type="match status" value="1"/>
</dbReference>
<gene>
    <name evidence="8" type="ORF">SAMN05660236_2915</name>
</gene>
<dbReference type="InterPro" id="IPR005467">
    <property type="entry name" value="His_kinase_dom"/>
</dbReference>
<dbReference type="InterPro" id="IPR036890">
    <property type="entry name" value="HATPase_C_sf"/>
</dbReference>
<keyword evidence="5 8" id="KW-0418">Kinase</keyword>
<dbReference type="EC" id="2.7.13.3" evidence="2"/>
<sequence>MRKSVAITYVAFFISLVILLGIGFNFYTRLLRYNYSITWIEHTHEVLHEIRNFENYFKEIESSQRGFLLTGDSVFLKSSDKKINSIKLSFKRLLQLTSDNPTQQKNLGNLNYLISRRLDILEEAIVLHTLDRTLFKKRLIEGREAMDNCAVILSRMEKEEQRLLVMRRKIKDTYGTSSSNYSVVIFIFSFVVFIITFLLIIRELSRRFRYQRDLELKITELNQANAELEQITFAASHDLQEPLRKIMTFSDMLKVKYTSTIPAEAQRLVERLQLSATRMHGLVDDLMSFTRLAGIKEEPQKVSLKEVVEEVQYNFKDVFAAKDAQLSIDLKLPVITGYYNQLGLLFHALIDNAVKFSRDNVAPVIFILTQDATAEEMAEKFKIKHDHQRYIKVIIRDNGIGFDDEFAGKVFNLFQRLHAQETVYKGKGIGLTIVKRIMTNHLGFVTAHGKINEGAEFTLYFPVS</sequence>
<dbReference type="PRINTS" id="PR00344">
    <property type="entry name" value="BCTRLSENSOR"/>
</dbReference>
<evidence type="ECO:0000313" key="9">
    <source>
        <dbReference type="Proteomes" id="UP000190961"/>
    </source>
</evidence>
<dbReference type="SMART" id="SM00387">
    <property type="entry name" value="HATPase_c"/>
    <property type="match status" value="1"/>
</dbReference>
<dbReference type="AlphaFoldDB" id="A0A1T5LBI9"/>
<feature type="transmembrane region" description="Helical" evidence="6">
    <location>
        <begin position="7"/>
        <end position="27"/>
    </location>
</feature>
<proteinExistence type="predicted"/>
<keyword evidence="6" id="KW-1133">Transmembrane helix</keyword>
<keyword evidence="9" id="KW-1185">Reference proteome</keyword>
<organism evidence="8 9">
    <name type="scientific">Ohtaekwangia koreensis</name>
    <dbReference type="NCBI Taxonomy" id="688867"/>
    <lineage>
        <taxon>Bacteria</taxon>
        <taxon>Pseudomonadati</taxon>
        <taxon>Bacteroidota</taxon>
        <taxon>Cytophagia</taxon>
        <taxon>Cytophagales</taxon>
        <taxon>Fulvivirgaceae</taxon>
        <taxon>Ohtaekwangia</taxon>
    </lineage>
</organism>
<dbReference type="Pfam" id="PF02518">
    <property type="entry name" value="HATPase_c"/>
    <property type="match status" value="1"/>
</dbReference>
<dbReference type="InterPro" id="IPR050351">
    <property type="entry name" value="BphY/WalK/GraS-like"/>
</dbReference>
<accession>A0A1T5LBI9</accession>
<dbReference type="STRING" id="688867.SAMN05660236_2915"/>
<dbReference type="GO" id="GO:0007234">
    <property type="term" value="P:osmosensory signaling via phosphorelay pathway"/>
    <property type="evidence" value="ECO:0007669"/>
    <property type="project" value="TreeGrafter"/>
</dbReference>
<dbReference type="InterPro" id="IPR036097">
    <property type="entry name" value="HisK_dim/P_sf"/>
</dbReference>
<dbReference type="Pfam" id="PF00512">
    <property type="entry name" value="HisKA"/>
    <property type="match status" value="1"/>
</dbReference>
<dbReference type="PANTHER" id="PTHR42878:SF15">
    <property type="entry name" value="BACTERIOPHYTOCHROME"/>
    <property type="match status" value="1"/>
</dbReference>
<keyword evidence="6" id="KW-0472">Membrane</keyword>
<dbReference type="InterPro" id="IPR003594">
    <property type="entry name" value="HATPase_dom"/>
</dbReference>
<dbReference type="Gene3D" id="1.10.287.130">
    <property type="match status" value="1"/>
</dbReference>
<dbReference type="InterPro" id="IPR003661">
    <property type="entry name" value="HisK_dim/P_dom"/>
</dbReference>
<evidence type="ECO:0000256" key="4">
    <source>
        <dbReference type="ARBA" id="ARBA00022679"/>
    </source>
</evidence>
<dbReference type="RefSeq" id="WP_079687486.1">
    <property type="nucleotide sequence ID" value="NZ_FUZU01000002.1"/>
</dbReference>
<keyword evidence="4" id="KW-0808">Transferase</keyword>
<feature type="domain" description="Histidine kinase" evidence="7">
    <location>
        <begin position="234"/>
        <end position="464"/>
    </location>
</feature>
<dbReference type="OrthoDB" id="9124519at2"/>
<dbReference type="Pfam" id="PF05227">
    <property type="entry name" value="CHASE3"/>
    <property type="match status" value="1"/>
</dbReference>
<evidence type="ECO:0000256" key="1">
    <source>
        <dbReference type="ARBA" id="ARBA00000085"/>
    </source>
</evidence>
<dbReference type="EMBL" id="FUZU01000002">
    <property type="protein sequence ID" value="SKC73406.1"/>
    <property type="molecule type" value="Genomic_DNA"/>
</dbReference>
<dbReference type="SMART" id="SM00388">
    <property type="entry name" value="HisKA"/>
    <property type="match status" value="1"/>
</dbReference>
<reference evidence="8 9" key="1">
    <citation type="submission" date="2017-02" db="EMBL/GenBank/DDBJ databases">
        <authorList>
            <person name="Peterson S.W."/>
        </authorList>
    </citation>
    <scope>NUCLEOTIDE SEQUENCE [LARGE SCALE GENOMIC DNA]</scope>
    <source>
        <strain evidence="8 9">DSM 25262</strain>
    </source>
</reference>
<dbReference type="Gene3D" id="3.30.565.10">
    <property type="entry name" value="Histidine kinase-like ATPase, C-terminal domain"/>
    <property type="match status" value="1"/>
</dbReference>
<keyword evidence="3" id="KW-0597">Phosphoprotein</keyword>
<dbReference type="PROSITE" id="PS50109">
    <property type="entry name" value="HIS_KIN"/>
    <property type="match status" value="1"/>
</dbReference>
<evidence type="ECO:0000256" key="5">
    <source>
        <dbReference type="ARBA" id="ARBA00022777"/>
    </source>
</evidence>
<evidence type="ECO:0000256" key="2">
    <source>
        <dbReference type="ARBA" id="ARBA00012438"/>
    </source>
</evidence>
<dbReference type="SUPFAM" id="SSF55874">
    <property type="entry name" value="ATPase domain of HSP90 chaperone/DNA topoisomerase II/histidine kinase"/>
    <property type="match status" value="1"/>
</dbReference>
<comment type="catalytic activity">
    <reaction evidence="1">
        <text>ATP + protein L-histidine = ADP + protein N-phospho-L-histidine.</text>
        <dbReference type="EC" id="2.7.13.3"/>
    </reaction>
</comment>
<feature type="transmembrane region" description="Helical" evidence="6">
    <location>
        <begin position="181"/>
        <end position="201"/>
    </location>
</feature>
<dbReference type="PANTHER" id="PTHR42878">
    <property type="entry name" value="TWO-COMPONENT HISTIDINE KINASE"/>
    <property type="match status" value="1"/>
</dbReference>
<dbReference type="CDD" id="cd19410">
    <property type="entry name" value="HK9-like_sensor"/>
    <property type="match status" value="1"/>
</dbReference>
<dbReference type="GO" id="GO:0000156">
    <property type="term" value="F:phosphorelay response regulator activity"/>
    <property type="evidence" value="ECO:0007669"/>
    <property type="project" value="TreeGrafter"/>
</dbReference>
<dbReference type="InterPro" id="IPR004358">
    <property type="entry name" value="Sig_transdc_His_kin-like_C"/>
</dbReference>